<dbReference type="PROSITE" id="PS51186">
    <property type="entry name" value="GNAT"/>
    <property type="match status" value="1"/>
</dbReference>
<dbReference type="CDD" id="cd04301">
    <property type="entry name" value="NAT_SF"/>
    <property type="match status" value="1"/>
</dbReference>
<evidence type="ECO:0000313" key="3">
    <source>
        <dbReference type="Proteomes" id="UP001597343"/>
    </source>
</evidence>
<evidence type="ECO:0000313" key="2">
    <source>
        <dbReference type="EMBL" id="MFD2168585.1"/>
    </source>
</evidence>
<dbReference type="InterPro" id="IPR016181">
    <property type="entry name" value="Acyl_CoA_acyltransferase"/>
</dbReference>
<dbReference type="EC" id="2.3.1.-" evidence="2"/>
<proteinExistence type="predicted"/>
<keyword evidence="2" id="KW-0808">Transferase</keyword>
<dbReference type="Gene3D" id="3.40.630.30">
    <property type="match status" value="1"/>
</dbReference>
<keyword evidence="3" id="KW-1185">Reference proteome</keyword>
<organism evidence="2 3">
    <name type="scientific">Tumebacillus lipolyticus</name>
    <dbReference type="NCBI Taxonomy" id="1280370"/>
    <lineage>
        <taxon>Bacteria</taxon>
        <taxon>Bacillati</taxon>
        <taxon>Bacillota</taxon>
        <taxon>Bacilli</taxon>
        <taxon>Bacillales</taxon>
        <taxon>Alicyclobacillaceae</taxon>
        <taxon>Tumebacillus</taxon>
    </lineage>
</organism>
<protein>
    <submittedName>
        <fullName evidence="2">GNAT family N-acetyltransferase</fullName>
        <ecNumber evidence="2">2.3.1.-</ecNumber>
    </submittedName>
</protein>
<name>A0ABW4ZSM6_9BACL</name>
<gene>
    <name evidence="2" type="ORF">ACFSOY_00950</name>
</gene>
<comment type="caution">
    <text evidence="2">The sequence shown here is derived from an EMBL/GenBank/DDBJ whole genome shotgun (WGS) entry which is preliminary data.</text>
</comment>
<dbReference type="GO" id="GO:0016746">
    <property type="term" value="F:acyltransferase activity"/>
    <property type="evidence" value="ECO:0007669"/>
    <property type="project" value="UniProtKB-KW"/>
</dbReference>
<dbReference type="RefSeq" id="WP_386043431.1">
    <property type="nucleotide sequence ID" value="NZ_JBHUIO010000002.1"/>
</dbReference>
<accession>A0ABW4ZSM6</accession>
<dbReference type="Proteomes" id="UP001597343">
    <property type="component" value="Unassembled WGS sequence"/>
</dbReference>
<dbReference type="Pfam" id="PF00583">
    <property type="entry name" value="Acetyltransf_1"/>
    <property type="match status" value="1"/>
</dbReference>
<keyword evidence="2" id="KW-0012">Acyltransferase</keyword>
<feature type="domain" description="N-acetyltransferase" evidence="1">
    <location>
        <begin position="2"/>
        <end position="142"/>
    </location>
</feature>
<evidence type="ECO:0000259" key="1">
    <source>
        <dbReference type="PROSITE" id="PS51186"/>
    </source>
</evidence>
<sequence>MIQIGLAPRVFANDVVRFFATHVRAEEHPGISPEFLCPDGVRAAVQRRQLLLAIEDDQIIGALRFFPKKNGRVSVYQFAVAERYRGNDLLQKMLTEIACQGFDALCPASSALNGYFDHKGWQLTEAGKRGNRWTLDRSANAL</sequence>
<dbReference type="InterPro" id="IPR000182">
    <property type="entry name" value="GNAT_dom"/>
</dbReference>
<reference evidence="3" key="1">
    <citation type="journal article" date="2019" name="Int. J. Syst. Evol. Microbiol.">
        <title>The Global Catalogue of Microorganisms (GCM) 10K type strain sequencing project: providing services to taxonomists for standard genome sequencing and annotation.</title>
        <authorList>
            <consortium name="The Broad Institute Genomics Platform"/>
            <consortium name="The Broad Institute Genome Sequencing Center for Infectious Disease"/>
            <person name="Wu L."/>
            <person name="Ma J."/>
        </authorList>
    </citation>
    <scope>NUCLEOTIDE SEQUENCE [LARGE SCALE GENOMIC DNA]</scope>
    <source>
        <strain evidence="3">CGMCC 1.13574</strain>
    </source>
</reference>
<dbReference type="EMBL" id="JBHUIO010000002">
    <property type="protein sequence ID" value="MFD2168585.1"/>
    <property type="molecule type" value="Genomic_DNA"/>
</dbReference>
<dbReference type="SUPFAM" id="SSF55729">
    <property type="entry name" value="Acyl-CoA N-acyltransferases (Nat)"/>
    <property type="match status" value="1"/>
</dbReference>